<reference evidence="1" key="1">
    <citation type="submission" date="2023-05" db="EMBL/GenBank/DDBJ databases">
        <title>Anaerotaeda fermentans gen. nov., sp. nov., a novel anaerobic planctomycete of the new family within the order Sedimentisphaerales isolated from Taman Peninsula, Russia.</title>
        <authorList>
            <person name="Khomyakova M.A."/>
            <person name="Merkel A.Y."/>
            <person name="Slobodkin A.I."/>
        </authorList>
    </citation>
    <scope>NUCLEOTIDE SEQUENCE</scope>
    <source>
        <strain evidence="1">M17dextr</strain>
    </source>
</reference>
<protein>
    <recommendedName>
        <fullName evidence="3">N-acetyltransferase domain-containing protein</fullName>
    </recommendedName>
</protein>
<dbReference type="RefSeq" id="WP_349245549.1">
    <property type="nucleotide sequence ID" value="NZ_JASCXX010000016.1"/>
</dbReference>
<evidence type="ECO:0000313" key="1">
    <source>
        <dbReference type="EMBL" id="MDI6450140.1"/>
    </source>
</evidence>
<dbReference type="Proteomes" id="UP001431776">
    <property type="component" value="Unassembled WGS sequence"/>
</dbReference>
<evidence type="ECO:0008006" key="3">
    <source>
        <dbReference type="Google" id="ProtNLM"/>
    </source>
</evidence>
<dbReference type="AlphaFoldDB" id="A0AAW6TZY4"/>
<accession>A0AAW6TZY4</accession>
<gene>
    <name evidence="1" type="ORF">QJ522_13860</name>
</gene>
<name>A0AAW6TZY4_9BACT</name>
<dbReference type="SUPFAM" id="SSF55729">
    <property type="entry name" value="Acyl-CoA N-acyltransferases (Nat)"/>
    <property type="match status" value="1"/>
</dbReference>
<proteinExistence type="predicted"/>
<sequence length="256" mass="28437">MNPQSQRCSLHAALEVVAGEAADYAPLAAYHYRNEKPRAVKAVFLLRPKQPLGAFGTRPAGAIVYCMPNPRVEMRRIATAGLFAGLDRQSQLALLNRNVRCIARLAIEPPFRGIGLATRLVRETLGRVEVPLVEAMAVCGAVHPFFERAGMQPFAPRASVEHAMLREALSAVGIDARANDDSPLPIDPQALQQQIETLDNAKAAFLERAIQGVLKSHGTRRTMPSGLERTRYLLTRLTQRPMYYLWRHPTLEVTWP</sequence>
<evidence type="ECO:0000313" key="2">
    <source>
        <dbReference type="Proteomes" id="UP001431776"/>
    </source>
</evidence>
<dbReference type="Gene3D" id="3.40.630.30">
    <property type="match status" value="1"/>
</dbReference>
<dbReference type="InterPro" id="IPR016181">
    <property type="entry name" value="Acyl_CoA_acyltransferase"/>
</dbReference>
<comment type="caution">
    <text evidence="1">The sequence shown here is derived from an EMBL/GenBank/DDBJ whole genome shotgun (WGS) entry which is preliminary data.</text>
</comment>
<organism evidence="1 2">
    <name type="scientific">Anaerobaca lacustris</name>
    <dbReference type="NCBI Taxonomy" id="3044600"/>
    <lineage>
        <taxon>Bacteria</taxon>
        <taxon>Pseudomonadati</taxon>
        <taxon>Planctomycetota</taxon>
        <taxon>Phycisphaerae</taxon>
        <taxon>Sedimentisphaerales</taxon>
        <taxon>Anaerobacaceae</taxon>
        <taxon>Anaerobaca</taxon>
    </lineage>
</organism>
<dbReference type="EMBL" id="JASCXX010000016">
    <property type="protein sequence ID" value="MDI6450140.1"/>
    <property type="molecule type" value="Genomic_DNA"/>
</dbReference>
<keyword evidence="2" id="KW-1185">Reference proteome</keyword>